<dbReference type="InterPro" id="IPR002935">
    <property type="entry name" value="SAM_O-MeTrfase"/>
</dbReference>
<dbReference type="Pfam" id="PF01596">
    <property type="entry name" value="Methyltransf_3"/>
    <property type="match status" value="1"/>
</dbReference>
<dbReference type="Gene3D" id="3.40.50.150">
    <property type="entry name" value="Vaccinia Virus protein VP39"/>
    <property type="match status" value="1"/>
</dbReference>
<evidence type="ECO:0000256" key="2">
    <source>
        <dbReference type="ARBA" id="ARBA00022679"/>
    </source>
</evidence>
<dbReference type="SUPFAM" id="SSF53335">
    <property type="entry name" value="S-adenosyl-L-methionine-dependent methyltransferases"/>
    <property type="match status" value="1"/>
</dbReference>
<dbReference type="GO" id="GO:0008757">
    <property type="term" value="F:S-adenosylmethionine-dependent methyltransferase activity"/>
    <property type="evidence" value="ECO:0007669"/>
    <property type="project" value="TreeGrafter"/>
</dbReference>
<dbReference type="Proteomes" id="UP000600171">
    <property type="component" value="Unassembled WGS sequence"/>
</dbReference>
<dbReference type="InterPro" id="IPR029063">
    <property type="entry name" value="SAM-dependent_MTases_sf"/>
</dbReference>
<dbReference type="AlphaFoldDB" id="A0A917MRG0"/>
<protein>
    <submittedName>
        <fullName evidence="4">O-methyltransferase</fullName>
    </submittedName>
</protein>
<organism evidence="4 5">
    <name type="scientific">Rothia aerolata</name>
    <dbReference type="NCBI Taxonomy" id="1812262"/>
    <lineage>
        <taxon>Bacteria</taxon>
        <taxon>Bacillati</taxon>
        <taxon>Actinomycetota</taxon>
        <taxon>Actinomycetes</taxon>
        <taxon>Micrococcales</taxon>
        <taxon>Micrococcaceae</taxon>
        <taxon>Rothia</taxon>
    </lineage>
</organism>
<evidence type="ECO:0000256" key="1">
    <source>
        <dbReference type="ARBA" id="ARBA00022603"/>
    </source>
</evidence>
<dbReference type="InterPro" id="IPR050362">
    <property type="entry name" value="Cation-dep_OMT"/>
</dbReference>
<dbReference type="CDD" id="cd02440">
    <property type="entry name" value="AdoMet_MTases"/>
    <property type="match status" value="1"/>
</dbReference>
<evidence type="ECO:0000313" key="4">
    <source>
        <dbReference type="EMBL" id="GGH59854.1"/>
    </source>
</evidence>
<dbReference type="GO" id="GO:0032259">
    <property type="term" value="P:methylation"/>
    <property type="evidence" value="ECO:0007669"/>
    <property type="project" value="UniProtKB-KW"/>
</dbReference>
<keyword evidence="1" id="KW-0489">Methyltransferase</keyword>
<gene>
    <name evidence="4" type="ORF">GCM10007359_07450</name>
</gene>
<sequence length="217" mass="23175">MQQRGRGTDRNAVWAFTEEFPQESDDLRAARRAAQSLGADAVSAQVASLLTVLAATKNAQNVLEIGTGAGVSTVALLEGMQPGTAMTTVDIDASRIQRARTIIMESRLGKNHRVRTITGDAQQVLPRLSTGSYDLALVDVSSNITELTVYQALALLKAGGLLVVHNALNAGSVANPAARDETTAAHRRMINDIAECTDDVYVSLLHAESGVYLVYKR</sequence>
<evidence type="ECO:0000313" key="5">
    <source>
        <dbReference type="Proteomes" id="UP000600171"/>
    </source>
</evidence>
<dbReference type="RefSeq" id="WP_188358962.1">
    <property type="nucleotide sequence ID" value="NZ_BMDC01000001.1"/>
</dbReference>
<accession>A0A917MRG0</accession>
<evidence type="ECO:0000256" key="3">
    <source>
        <dbReference type="ARBA" id="ARBA00022691"/>
    </source>
</evidence>
<dbReference type="PANTHER" id="PTHR10509:SF85">
    <property type="entry name" value="O-METHYLTRANSFERASE RV1220C-RELATED"/>
    <property type="match status" value="1"/>
</dbReference>
<keyword evidence="3" id="KW-0949">S-adenosyl-L-methionine</keyword>
<name>A0A917MRG0_9MICC</name>
<comment type="caution">
    <text evidence="4">The sequence shown here is derived from an EMBL/GenBank/DDBJ whole genome shotgun (WGS) entry which is preliminary data.</text>
</comment>
<dbReference type="PANTHER" id="PTHR10509">
    <property type="entry name" value="O-METHYLTRANSFERASE-RELATED"/>
    <property type="match status" value="1"/>
</dbReference>
<dbReference type="GO" id="GO:0008171">
    <property type="term" value="F:O-methyltransferase activity"/>
    <property type="evidence" value="ECO:0007669"/>
    <property type="project" value="InterPro"/>
</dbReference>
<keyword evidence="2" id="KW-0808">Transferase</keyword>
<dbReference type="PROSITE" id="PS51682">
    <property type="entry name" value="SAM_OMT_I"/>
    <property type="match status" value="1"/>
</dbReference>
<reference evidence="4 5" key="1">
    <citation type="journal article" date="2014" name="Int. J. Syst. Evol. Microbiol.">
        <title>Complete genome sequence of Corynebacterium casei LMG S-19264T (=DSM 44701T), isolated from a smear-ripened cheese.</title>
        <authorList>
            <consortium name="US DOE Joint Genome Institute (JGI-PGF)"/>
            <person name="Walter F."/>
            <person name="Albersmeier A."/>
            <person name="Kalinowski J."/>
            <person name="Ruckert C."/>
        </authorList>
    </citation>
    <scope>NUCLEOTIDE SEQUENCE [LARGE SCALE GENOMIC DNA]</scope>
    <source>
        <strain evidence="4 5">CCM 8669</strain>
    </source>
</reference>
<keyword evidence="5" id="KW-1185">Reference proteome</keyword>
<dbReference type="EMBL" id="BMDC01000001">
    <property type="protein sequence ID" value="GGH59854.1"/>
    <property type="molecule type" value="Genomic_DNA"/>
</dbReference>
<proteinExistence type="predicted"/>